<sequence length="1095" mass="122623">MTKDKKKRLSIYDIFGRSSSDNTTKSKSQKSRPKSLSAIKSTPNINQKNKHNLTFTLPDESITNIESSNIPVPKPRDKRSSLLFAKSPISESSKNSSQVRISSPISPVAKNTLPMDQNQTLSTSRPLVQNSNASGTSLTSSVYPSSRNVSSSTIDFSRQTSSIYPPSTIANDNKTIVKKRMDLMAKRKPPVPLSIQTESTIEKSQEPNESTEKRVVSAADSYESSEGGFTPLQLMPILNEVLPLSSSKQLNTAKNAMFDNISGTEYEPPSFDKETSENSNAHKHSRTLSSIEEITSALEKFQIEHERSFQEFEPSRDSYLSNTTDDHHTVDMREEEDDDDNLNEKEGIYLKVEDLPHLEEGENLDNYIEKLKSSPAAHVVTETKDHDVDYTDYSSLGRPGLTNVISEVSSGSDIFYDSNSRAETPKLAEGEVFNEDVLQPGDVVQVIHMKDSVDDTLRTPTEDGFDIKQRARVETLTDNMNTEQASSINREQSSLLSKNPSVEAIEVPESLISDFNYDDLSFIDNDDEEDYSKDDDLIGPLNKSFDSFVAKVRTRDSKISDNNTNSIISGSLLEMDDGDWKRYDSATTTNFFHPPESHDLDEVSGLIMPQTDLNQYDNEVVTPTEQSQNELIANPETPRRELDLENELDDNIIEVSLPHDTDDSLNELYPRGSSSDDNDDEIDEEEIDRYGQDDLNDYNDEDDDDDNEYINGDDFFVGTPNQEEIEDREFKEVNISTPSHDECETGSHSILEFSPKSQFSFNSPEPIHTTPEIYRGSFQFPDHIQDSDITGTPTDIQHKSSHHFVIANDTDNRTQNDDDGSSFTGGNYDTIPIDNTEIGPGIDESIRQSTYDRRETPIVKPIEHSMVVAPAVPLHTSHTLRLRRPPPNFPSSGRRSRALSESTKDPELFMNGLKNQVKSSESTNKQMLESEMVDGNLEVSTGSTIPEDSDARKGEKCAYIENLRNRGKKTVFVKAPSSHILPLSIKQNGKISHKKIPSVQLLNSYKSKHIVMKPKTRMLASEIDDGELPDATLVHSAQKTKVPIHPDADVIEASEQFNRLAKRRSQDLARNTSIMSVRPHYGAGMRLFVTNPDGE</sequence>
<evidence type="ECO:0000313" key="3">
    <source>
        <dbReference type="Proteomes" id="UP000307173"/>
    </source>
</evidence>
<dbReference type="Proteomes" id="UP000307173">
    <property type="component" value="Unassembled WGS sequence"/>
</dbReference>
<feature type="region of interest" description="Disordered" evidence="1">
    <location>
        <begin position="85"/>
        <end position="112"/>
    </location>
</feature>
<organism evidence="2 3">
    <name type="scientific">Pichia inconspicua</name>
    <dbReference type="NCBI Taxonomy" id="52247"/>
    <lineage>
        <taxon>Eukaryota</taxon>
        <taxon>Fungi</taxon>
        <taxon>Dikarya</taxon>
        <taxon>Ascomycota</taxon>
        <taxon>Saccharomycotina</taxon>
        <taxon>Pichiomycetes</taxon>
        <taxon>Pichiales</taxon>
        <taxon>Pichiaceae</taxon>
        <taxon>Pichia</taxon>
    </lineage>
</organism>
<gene>
    <name evidence="2" type="ORF">CANINC_004327</name>
</gene>
<feature type="compositionally biased region" description="Polar residues" evidence="1">
    <location>
        <begin position="17"/>
        <end position="26"/>
    </location>
</feature>
<accession>A0A4V4NF85</accession>
<name>A0A4V4NF85_9ASCO</name>
<feature type="compositionally biased region" description="Low complexity" evidence="1">
    <location>
        <begin position="140"/>
        <end position="152"/>
    </location>
</feature>
<feature type="region of interest" description="Disordered" evidence="1">
    <location>
        <begin position="1"/>
        <end position="51"/>
    </location>
</feature>
<feature type="compositionally biased region" description="Acidic residues" evidence="1">
    <location>
        <begin position="694"/>
        <end position="708"/>
    </location>
</feature>
<feature type="compositionally biased region" description="Acidic residues" evidence="1">
    <location>
        <begin position="676"/>
        <end position="687"/>
    </location>
</feature>
<dbReference type="AlphaFoldDB" id="A0A4V4NF85"/>
<feature type="region of interest" description="Disordered" evidence="1">
    <location>
        <begin position="810"/>
        <end position="843"/>
    </location>
</feature>
<evidence type="ECO:0000256" key="1">
    <source>
        <dbReference type="SAM" id="MobiDB-lite"/>
    </source>
</evidence>
<keyword evidence="3" id="KW-1185">Reference proteome</keyword>
<feature type="compositionally biased region" description="Low complexity" evidence="1">
    <location>
        <begin position="87"/>
        <end position="97"/>
    </location>
</feature>
<feature type="region of interest" description="Disordered" evidence="1">
    <location>
        <begin position="309"/>
        <end position="343"/>
    </location>
</feature>
<proteinExistence type="predicted"/>
<feature type="region of interest" description="Disordered" evidence="1">
    <location>
        <begin position="880"/>
        <end position="904"/>
    </location>
</feature>
<reference evidence="2 3" key="1">
    <citation type="journal article" date="2019" name="Front. Genet.">
        <title>Whole-Genome Sequencing of the Opportunistic Yeast Pathogen Candida inconspicua Uncovers Its Hybrid Origin.</title>
        <authorList>
            <person name="Mixao V."/>
            <person name="Hansen A.P."/>
            <person name="Saus E."/>
            <person name="Boekhout T."/>
            <person name="Lass-Florl C."/>
            <person name="Gabaldon T."/>
        </authorList>
    </citation>
    <scope>NUCLEOTIDE SEQUENCE [LARGE SCALE GENOMIC DNA]</scope>
    <source>
        <strain evidence="2 3">CBS 180</strain>
    </source>
</reference>
<feature type="region of interest" description="Disordered" evidence="1">
    <location>
        <begin position="656"/>
        <end position="714"/>
    </location>
</feature>
<feature type="compositionally biased region" description="Polar residues" evidence="1">
    <location>
        <begin position="126"/>
        <end position="139"/>
    </location>
</feature>
<protein>
    <submittedName>
        <fullName evidence="2">Uncharacterized protein</fullName>
    </submittedName>
</protein>
<dbReference type="OrthoDB" id="4026687at2759"/>
<feature type="region of interest" description="Disordered" evidence="1">
    <location>
        <begin position="126"/>
        <end position="152"/>
    </location>
</feature>
<feature type="compositionally biased region" description="Polar residues" evidence="1">
    <location>
        <begin position="38"/>
        <end position="51"/>
    </location>
</feature>
<feature type="region of interest" description="Disordered" evidence="1">
    <location>
        <begin position="264"/>
        <end position="288"/>
    </location>
</feature>
<evidence type="ECO:0000313" key="2">
    <source>
        <dbReference type="EMBL" id="TID15798.1"/>
    </source>
</evidence>
<dbReference type="EMBL" id="SELW01000652">
    <property type="protein sequence ID" value="TID15798.1"/>
    <property type="molecule type" value="Genomic_DNA"/>
</dbReference>
<comment type="caution">
    <text evidence="2">The sequence shown here is derived from an EMBL/GenBank/DDBJ whole genome shotgun (WGS) entry which is preliminary data.</text>
</comment>